<reference evidence="2 3" key="1">
    <citation type="submission" date="2016-07" db="EMBL/GenBank/DDBJ databases">
        <title>Pervasive Adenine N6-methylation of Active Genes in Fungi.</title>
        <authorList>
            <consortium name="DOE Joint Genome Institute"/>
            <person name="Mondo S.J."/>
            <person name="Dannebaum R.O."/>
            <person name="Kuo R.C."/>
            <person name="Labutti K."/>
            <person name="Haridas S."/>
            <person name="Kuo A."/>
            <person name="Salamov A."/>
            <person name="Ahrendt S.R."/>
            <person name="Lipzen A."/>
            <person name="Sullivan W."/>
            <person name="Andreopoulos W.B."/>
            <person name="Clum A."/>
            <person name="Lindquist E."/>
            <person name="Daum C."/>
            <person name="Ramamoorthy G.K."/>
            <person name="Gryganskyi A."/>
            <person name="Culley D."/>
            <person name="Magnuson J.K."/>
            <person name="James T.Y."/>
            <person name="O'Malley M.A."/>
            <person name="Stajich J.E."/>
            <person name="Spatafora J.W."/>
            <person name="Visel A."/>
            <person name="Grigoriev I.V."/>
        </authorList>
    </citation>
    <scope>NUCLEOTIDE SEQUENCE [LARGE SCALE GENOMIC DNA]</scope>
    <source>
        <strain evidence="2 3">NRRL 2496</strain>
    </source>
</reference>
<proteinExistence type="predicted"/>
<evidence type="ECO:0000256" key="1">
    <source>
        <dbReference type="SAM" id="SignalP"/>
    </source>
</evidence>
<dbReference type="Proteomes" id="UP000242180">
    <property type="component" value="Unassembled WGS sequence"/>
</dbReference>
<evidence type="ECO:0000313" key="3">
    <source>
        <dbReference type="Proteomes" id="UP000242180"/>
    </source>
</evidence>
<feature type="chain" id="PRO_5013004754" evidence="1">
    <location>
        <begin position="24"/>
        <end position="77"/>
    </location>
</feature>
<gene>
    <name evidence="2" type="ORF">BCR43DRAFT_499289</name>
</gene>
<evidence type="ECO:0000313" key="2">
    <source>
        <dbReference type="EMBL" id="ORY90433.1"/>
    </source>
</evidence>
<keyword evidence="3" id="KW-1185">Reference proteome</keyword>
<keyword evidence="1" id="KW-0732">Signal</keyword>
<organism evidence="2 3">
    <name type="scientific">Syncephalastrum racemosum</name>
    <name type="common">Filamentous fungus</name>
    <dbReference type="NCBI Taxonomy" id="13706"/>
    <lineage>
        <taxon>Eukaryota</taxon>
        <taxon>Fungi</taxon>
        <taxon>Fungi incertae sedis</taxon>
        <taxon>Mucoromycota</taxon>
        <taxon>Mucoromycotina</taxon>
        <taxon>Mucoromycetes</taxon>
        <taxon>Mucorales</taxon>
        <taxon>Syncephalastraceae</taxon>
        <taxon>Syncephalastrum</taxon>
    </lineage>
</organism>
<dbReference type="EMBL" id="MCGN01000012">
    <property type="protein sequence ID" value="ORY90433.1"/>
    <property type="molecule type" value="Genomic_DNA"/>
</dbReference>
<sequence length="77" mass="8676">MRFLTLASTVASLALITHHMALADHFGWAPKTDLERKCDNQCSSYGDNVDYIFQFVDCINACYYNQPYPSSSSRSTS</sequence>
<dbReference type="InParanoid" id="A0A1X2H045"/>
<name>A0A1X2H045_SYNRA</name>
<protein>
    <submittedName>
        <fullName evidence="2">Uncharacterized protein</fullName>
    </submittedName>
</protein>
<feature type="signal peptide" evidence="1">
    <location>
        <begin position="1"/>
        <end position="23"/>
    </location>
</feature>
<comment type="caution">
    <text evidence="2">The sequence shown here is derived from an EMBL/GenBank/DDBJ whole genome shotgun (WGS) entry which is preliminary data.</text>
</comment>
<accession>A0A1X2H045</accession>
<dbReference type="AlphaFoldDB" id="A0A1X2H045"/>